<dbReference type="CDD" id="cd00199">
    <property type="entry name" value="WAP"/>
    <property type="match status" value="1"/>
</dbReference>
<dbReference type="GO" id="GO:0030198">
    <property type="term" value="P:extracellular matrix organization"/>
    <property type="evidence" value="ECO:0007669"/>
    <property type="project" value="InterPro"/>
</dbReference>
<dbReference type="SMART" id="SM00209">
    <property type="entry name" value="TSP1"/>
    <property type="match status" value="5"/>
</dbReference>
<keyword evidence="14" id="KW-0694">RNA-binding</keyword>
<dbReference type="Pfam" id="PF13959">
    <property type="entry name" value="CTE_SPB4"/>
    <property type="match status" value="1"/>
</dbReference>
<dbReference type="OMA" id="IVMLVQD"/>
<feature type="domain" description="Helicase ATP-binding" evidence="19">
    <location>
        <begin position="1"/>
        <end position="60"/>
    </location>
</feature>
<keyword evidence="6" id="KW-0646">Protease inhibitor</keyword>
<feature type="domain" description="BPTI/Kunitz inhibitor" evidence="18">
    <location>
        <begin position="1832"/>
        <end position="1882"/>
    </location>
</feature>
<reference evidence="22 23" key="1">
    <citation type="journal article" date="2020" name="Cell">
        <title>Large-Scale Comparative Analyses of Tick Genomes Elucidate Their Genetic Diversity and Vector Capacities.</title>
        <authorList>
            <consortium name="Tick Genome and Microbiome Consortium (TIGMIC)"/>
            <person name="Jia N."/>
            <person name="Wang J."/>
            <person name="Shi W."/>
            <person name="Du L."/>
            <person name="Sun Y."/>
            <person name="Zhan W."/>
            <person name="Jiang J.F."/>
            <person name="Wang Q."/>
            <person name="Zhang B."/>
            <person name="Ji P."/>
            <person name="Bell-Sakyi L."/>
            <person name="Cui X.M."/>
            <person name="Yuan T.T."/>
            <person name="Jiang B.G."/>
            <person name="Yang W.F."/>
            <person name="Lam T.T."/>
            <person name="Chang Q.C."/>
            <person name="Ding S.J."/>
            <person name="Wang X.J."/>
            <person name="Zhu J.G."/>
            <person name="Ruan X.D."/>
            <person name="Zhao L."/>
            <person name="Wei J.T."/>
            <person name="Ye R.Z."/>
            <person name="Que T.C."/>
            <person name="Du C.H."/>
            <person name="Zhou Y.H."/>
            <person name="Cheng J.X."/>
            <person name="Dai P.F."/>
            <person name="Guo W.B."/>
            <person name="Han X.H."/>
            <person name="Huang E.J."/>
            <person name="Li L.F."/>
            <person name="Wei W."/>
            <person name="Gao Y.C."/>
            <person name="Liu J.Z."/>
            <person name="Shao H.Z."/>
            <person name="Wang X."/>
            <person name="Wang C.C."/>
            <person name="Yang T.C."/>
            <person name="Huo Q.B."/>
            <person name="Li W."/>
            <person name="Chen H.Y."/>
            <person name="Chen S.E."/>
            <person name="Zhou L.G."/>
            <person name="Ni X.B."/>
            <person name="Tian J.H."/>
            <person name="Sheng Y."/>
            <person name="Liu T."/>
            <person name="Pan Y.S."/>
            <person name="Xia L.Y."/>
            <person name="Li J."/>
            <person name="Zhao F."/>
            <person name="Cao W.C."/>
        </authorList>
    </citation>
    <scope>NUCLEOTIDE SEQUENCE [LARGE SCALE GENOMIC DNA]</scope>
    <source>
        <strain evidence="22">HaeL-2018</strain>
    </source>
</reference>
<evidence type="ECO:0000256" key="1">
    <source>
        <dbReference type="ARBA" id="ARBA00002878"/>
    </source>
</evidence>
<evidence type="ECO:0000256" key="17">
    <source>
        <dbReference type="SAM" id="MobiDB-lite"/>
    </source>
</evidence>
<dbReference type="EMBL" id="JABSTR010000007">
    <property type="protein sequence ID" value="KAH9375125.1"/>
    <property type="molecule type" value="Genomic_DNA"/>
</dbReference>
<accession>A0A9J6GI75</accession>
<dbReference type="GO" id="GO:0005604">
    <property type="term" value="C:basement membrane"/>
    <property type="evidence" value="ECO:0007669"/>
    <property type="project" value="UniProtKB-SubCell"/>
</dbReference>
<dbReference type="Pfam" id="PF00271">
    <property type="entry name" value="Helicase_C"/>
    <property type="match status" value="1"/>
</dbReference>
<dbReference type="SUPFAM" id="SSF82895">
    <property type="entry name" value="TSP-1 type 1 repeat"/>
    <property type="match status" value="5"/>
</dbReference>
<evidence type="ECO:0000256" key="15">
    <source>
        <dbReference type="ARBA" id="ARBA00022900"/>
    </source>
</evidence>
<dbReference type="GO" id="GO:0004867">
    <property type="term" value="F:serine-type endopeptidase inhibitor activity"/>
    <property type="evidence" value="ECO:0007669"/>
    <property type="project" value="UniProtKB-KW"/>
</dbReference>
<dbReference type="SMART" id="SM01178">
    <property type="entry name" value="DUF4217"/>
    <property type="match status" value="1"/>
</dbReference>
<dbReference type="FunFam" id="2.20.100.10:FF:000005">
    <property type="entry name" value="ADAM metallopeptidase with thrombospondin type 1 motif 9"/>
    <property type="match status" value="1"/>
</dbReference>
<dbReference type="SMART" id="SM00131">
    <property type="entry name" value="KU"/>
    <property type="match status" value="9"/>
</dbReference>
<dbReference type="CDD" id="cd00109">
    <property type="entry name" value="Kunitz-type"/>
    <property type="match status" value="8"/>
</dbReference>
<dbReference type="FunFam" id="2.60.120.830:FF:000001">
    <property type="entry name" value="A disintegrin and metalloproteinase with thrombospondin motifs 1"/>
    <property type="match status" value="1"/>
</dbReference>
<dbReference type="InterPro" id="IPR027417">
    <property type="entry name" value="P-loop_NTPase"/>
</dbReference>
<evidence type="ECO:0000256" key="5">
    <source>
        <dbReference type="ARBA" id="ARBA00022656"/>
    </source>
</evidence>
<feature type="domain" description="BPTI/Kunitz inhibitor" evidence="18">
    <location>
        <begin position="2130"/>
        <end position="2180"/>
    </location>
</feature>
<evidence type="ECO:0000313" key="22">
    <source>
        <dbReference type="EMBL" id="KAH9375125.1"/>
    </source>
</evidence>
<feature type="domain" description="BPTI/Kunitz inhibitor" evidence="18">
    <location>
        <begin position="2374"/>
        <end position="2424"/>
    </location>
</feature>
<dbReference type="PRINTS" id="PR00759">
    <property type="entry name" value="BASICPTASE"/>
</dbReference>
<evidence type="ECO:0000256" key="8">
    <source>
        <dbReference type="ARBA" id="ARBA00022737"/>
    </source>
</evidence>
<keyword evidence="13" id="KW-0272">Extracellular matrix</keyword>
<dbReference type="InterPro" id="IPR002223">
    <property type="entry name" value="Kunitz_BPTI"/>
</dbReference>
<evidence type="ECO:0000313" key="23">
    <source>
        <dbReference type="Proteomes" id="UP000821853"/>
    </source>
</evidence>
<dbReference type="GO" id="GO:0005615">
    <property type="term" value="C:extracellular space"/>
    <property type="evidence" value="ECO:0007669"/>
    <property type="project" value="TreeGrafter"/>
</dbReference>
<evidence type="ECO:0000256" key="4">
    <source>
        <dbReference type="ARBA" id="ARBA00022525"/>
    </source>
</evidence>
<dbReference type="InterPro" id="IPR000884">
    <property type="entry name" value="TSP1_rpt"/>
</dbReference>
<keyword evidence="16" id="KW-1015">Disulfide bond</keyword>
<evidence type="ECO:0000256" key="2">
    <source>
        <dbReference type="ARBA" id="ARBA00004302"/>
    </source>
</evidence>
<keyword evidence="8" id="KW-0677">Repeat</keyword>
<keyword evidence="13" id="KW-0084">Basement membrane</keyword>
<evidence type="ECO:0000256" key="14">
    <source>
        <dbReference type="ARBA" id="ARBA00022884"/>
    </source>
</evidence>
<evidence type="ECO:0000256" key="9">
    <source>
        <dbReference type="ARBA" id="ARBA00022741"/>
    </source>
</evidence>
<keyword evidence="4" id="KW-0964">Secreted</keyword>
<keyword evidence="12" id="KW-0067">ATP-binding</keyword>
<dbReference type="Pfam" id="PF19030">
    <property type="entry name" value="TSP1_ADAMTS"/>
    <property type="match status" value="5"/>
</dbReference>
<dbReference type="FunFam" id="4.10.410.10:FF:000020">
    <property type="entry name" value="Collagen, type VI, alpha 3"/>
    <property type="match status" value="7"/>
</dbReference>
<keyword evidence="3" id="KW-0217">Developmental protein</keyword>
<keyword evidence="23" id="KW-1185">Reference proteome</keyword>
<evidence type="ECO:0000259" key="18">
    <source>
        <dbReference type="PROSITE" id="PS50279"/>
    </source>
</evidence>
<feature type="domain" description="BPTI/Kunitz inhibitor" evidence="18">
    <location>
        <begin position="2071"/>
        <end position="2121"/>
    </location>
</feature>
<dbReference type="Pfam" id="PF00014">
    <property type="entry name" value="Kunitz_BPTI"/>
    <property type="match status" value="9"/>
</dbReference>
<feature type="domain" description="BPTI/Kunitz inhibitor" evidence="18">
    <location>
        <begin position="2009"/>
        <end position="2059"/>
    </location>
</feature>
<feature type="domain" description="BPTI/Kunitz inhibitor" evidence="18">
    <location>
        <begin position="2243"/>
        <end position="2293"/>
    </location>
</feature>
<dbReference type="PROSITE" id="PS51194">
    <property type="entry name" value="HELICASE_CTER"/>
    <property type="match status" value="1"/>
</dbReference>
<name>A0A9J6GI75_HAELO</name>
<dbReference type="PROSITE" id="PS51390">
    <property type="entry name" value="WAP"/>
    <property type="match status" value="1"/>
</dbReference>
<dbReference type="PANTHER" id="PTHR10083:SF217">
    <property type="entry name" value="BOOPHILIN-H2"/>
    <property type="match status" value="1"/>
</dbReference>
<dbReference type="InterPro" id="IPR025313">
    <property type="entry name" value="SPB4-like_CTE"/>
</dbReference>
<dbReference type="PROSITE" id="PS00280">
    <property type="entry name" value="BPTI_KUNITZ_1"/>
    <property type="match status" value="7"/>
</dbReference>
<dbReference type="Gene3D" id="4.10.410.10">
    <property type="entry name" value="Pancreatic trypsin inhibitor Kunitz domain"/>
    <property type="match status" value="9"/>
</dbReference>
<dbReference type="Gene3D" id="3.40.50.300">
    <property type="entry name" value="P-loop containing nucleotide triphosphate hydrolases"/>
    <property type="match status" value="2"/>
</dbReference>
<dbReference type="InterPro" id="IPR020901">
    <property type="entry name" value="Prtase_inh_Kunz-CS"/>
</dbReference>
<dbReference type="CDD" id="cd18787">
    <property type="entry name" value="SF2_C_DEAD"/>
    <property type="match status" value="1"/>
</dbReference>
<dbReference type="InterPro" id="IPR011545">
    <property type="entry name" value="DEAD/DEAH_box_helicase_dom"/>
</dbReference>
<evidence type="ECO:0000256" key="7">
    <source>
        <dbReference type="ARBA" id="ARBA00022729"/>
    </source>
</evidence>
<proteinExistence type="predicted"/>
<dbReference type="Pfam" id="PF00095">
    <property type="entry name" value="WAP"/>
    <property type="match status" value="1"/>
</dbReference>
<dbReference type="InterPro" id="IPR036383">
    <property type="entry name" value="TSP1_rpt_sf"/>
</dbReference>
<dbReference type="PROSITE" id="PS50279">
    <property type="entry name" value="BPTI_KUNITZ_2"/>
    <property type="match status" value="9"/>
</dbReference>
<keyword evidence="11" id="KW-0347">Helicase</keyword>
<dbReference type="InterPro" id="IPR010294">
    <property type="entry name" value="ADAMTS_spacer1"/>
</dbReference>
<dbReference type="VEuPathDB" id="VectorBase:HLOH_059579"/>
<comment type="function">
    <text evidence="1">Has antibacterial activity.</text>
</comment>
<evidence type="ECO:0000259" key="20">
    <source>
        <dbReference type="PROSITE" id="PS51194"/>
    </source>
</evidence>
<comment type="caution">
    <text evidence="22">The sequence shown here is derived from an EMBL/GenBank/DDBJ whole genome shotgun (WGS) entry which is preliminary data.</text>
</comment>
<dbReference type="PROSITE" id="PS51192">
    <property type="entry name" value="HELICASE_ATP_BIND_1"/>
    <property type="match status" value="1"/>
</dbReference>
<dbReference type="SUPFAM" id="SSF52540">
    <property type="entry name" value="P-loop containing nucleoside triphosphate hydrolases"/>
    <property type="match status" value="1"/>
</dbReference>
<protein>
    <recommendedName>
        <fullName evidence="24">RNA helicase</fullName>
    </recommendedName>
</protein>
<keyword evidence="5" id="KW-0800">Toxin</keyword>
<dbReference type="Gene3D" id="2.60.120.830">
    <property type="match status" value="1"/>
</dbReference>
<dbReference type="Pfam" id="PF00270">
    <property type="entry name" value="DEAD"/>
    <property type="match status" value="1"/>
</dbReference>
<dbReference type="GO" id="GO:0003723">
    <property type="term" value="F:RNA binding"/>
    <property type="evidence" value="ECO:0007669"/>
    <property type="project" value="UniProtKB-KW"/>
</dbReference>
<evidence type="ECO:0000256" key="3">
    <source>
        <dbReference type="ARBA" id="ARBA00022473"/>
    </source>
</evidence>
<organism evidence="22 23">
    <name type="scientific">Haemaphysalis longicornis</name>
    <name type="common">Bush tick</name>
    <dbReference type="NCBI Taxonomy" id="44386"/>
    <lineage>
        <taxon>Eukaryota</taxon>
        <taxon>Metazoa</taxon>
        <taxon>Ecdysozoa</taxon>
        <taxon>Arthropoda</taxon>
        <taxon>Chelicerata</taxon>
        <taxon>Arachnida</taxon>
        <taxon>Acari</taxon>
        <taxon>Parasitiformes</taxon>
        <taxon>Ixodida</taxon>
        <taxon>Ixodoidea</taxon>
        <taxon>Ixodidae</taxon>
        <taxon>Haemaphysalinae</taxon>
        <taxon>Haemaphysalis</taxon>
    </lineage>
</organism>
<dbReference type="FunFam" id="4.10.410.10:FF:000006">
    <property type="entry name" value="Serine peptidase inhibitor, Kunitz type 1"/>
    <property type="match status" value="1"/>
</dbReference>
<feature type="compositionally biased region" description="Basic and acidic residues" evidence="17">
    <location>
        <begin position="2450"/>
        <end position="2465"/>
    </location>
</feature>
<dbReference type="Pfam" id="PF05986">
    <property type="entry name" value="ADAMTS_spacer1"/>
    <property type="match status" value="1"/>
</dbReference>
<dbReference type="PROSITE" id="PS50092">
    <property type="entry name" value="TSP1"/>
    <property type="match status" value="5"/>
</dbReference>
<dbReference type="InterPro" id="IPR014001">
    <property type="entry name" value="Helicase_ATP-bd"/>
</dbReference>
<feature type="domain" description="BPTI/Kunitz inhibitor" evidence="18">
    <location>
        <begin position="1891"/>
        <end position="1941"/>
    </location>
</feature>
<dbReference type="CDD" id="cd22639">
    <property type="entry name" value="Kunitz_papilin_lacunin-like"/>
    <property type="match status" value="1"/>
</dbReference>
<dbReference type="SMART" id="SM00217">
    <property type="entry name" value="WAP"/>
    <property type="match status" value="1"/>
</dbReference>
<dbReference type="SMART" id="SM00490">
    <property type="entry name" value="HELICc"/>
    <property type="match status" value="1"/>
</dbReference>
<dbReference type="InterPro" id="IPR036645">
    <property type="entry name" value="Elafin-like_sf"/>
</dbReference>
<evidence type="ECO:0000256" key="6">
    <source>
        <dbReference type="ARBA" id="ARBA00022690"/>
    </source>
</evidence>
<evidence type="ECO:0000256" key="10">
    <source>
        <dbReference type="ARBA" id="ARBA00022801"/>
    </source>
</evidence>
<dbReference type="InterPro" id="IPR000629">
    <property type="entry name" value="RNA-helicase_DEAD-box_CS"/>
</dbReference>
<keyword evidence="7" id="KW-0732">Signal</keyword>
<dbReference type="InterPro" id="IPR036880">
    <property type="entry name" value="Kunitz_BPTI_sf"/>
</dbReference>
<feature type="compositionally biased region" description="Low complexity" evidence="17">
    <location>
        <begin position="1525"/>
        <end position="1536"/>
    </location>
</feature>
<keyword evidence="10" id="KW-0378">Hydrolase</keyword>
<feature type="domain" description="Helicase C-terminal" evidence="20">
    <location>
        <begin position="100"/>
        <end position="250"/>
    </location>
</feature>
<dbReference type="SUPFAM" id="SSF57256">
    <property type="entry name" value="Elafin-like"/>
    <property type="match status" value="1"/>
</dbReference>
<dbReference type="Proteomes" id="UP000821853">
    <property type="component" value="Chromosome 5"/>
</dbReference>
<dbReference type="PROSITE" id="PS00039">
    <property type="entry name" value="DEAD_ATP_HELICASE"/>
    <property type="match status" value="1"/>
</dbReference>
<dbReference type="GO" id="GO:0005524">
    <property type="term" value="F:ATP binding"/>
    <property type="evidence" value="ECO:0007669"/>
    <property type="project" value="UniProtKB-KW"/>
</dbReference>
<evidence type="ECO:0000259" key="21">
    <source>
        <dbReference type="PROSITE" id="PS51390"/>
    </source>
</evidence>
<feature type="compositionally biased region" description="Low complexity" evidence="17">
    <location>
        <begin position="1543"/>
        <end position="1560"/>
    </location>
</feature>
<evidence type="ECO:0000256" key="11">
    <source>
        <dbReference type="ARBA" id="ARBA00022806"/>
    </source>
</evidence>
<dbReference type="Gene3D" id="2.20.100.10">
    <property type="entry name" value="Thrombospondin type-1 (TSP1) repeat"/>
    <property type="match status" value="4"/>
</dbReference>
<dbReference type="GO" id="GO:0016787">
    <property type="term" value="F:hydrolase activity"/>
    <property type="evidence" value="ECO:0007669"/>
    <property type="project" value="UniProtKB-KW"/>
</dbReference>
<dbReference type="InterPro" id="IPR001650">
    <property type="entry name" value="Helicase_C-like"/>
</dbReference>
<feature type="region of interest" description="Disordered" evidence="17">
    <location>
        <begin position="346"/>
        <end position="380"/>
    </location>
</feature>
<dbReference type="OrthoDB" id="5950222at2759"/>
<dbReference type="SUPFAM" id="SSF57362">
    <property type="entry name" value="BPTI-like"/>
    <property type="match status" value="9"/>
</dbReference>
<feature type="domain" description="BPTI/Kunitz inhibitor" evidence="18">
    <location>
        <begin position="2314"/>
        <end position="2364"/>
    </location>
</feature>
<evidence type="ECO:0000256" key="12">
    <source>
        <dbReference type="ARBA" id="ARBA00022840"/>
    </source>
</evidence>
<keyword evidence="9" id="KW-0547">Nucleotide-binding</keyword>
<evidence type="ECO:0000259" key="19">
    <source>
        <dbReference type="PROSITE" id="PS51192"/>
    </source>
</evidence>
<dbReference type="PANTHER" id="PTHR10083">
    <property type="entry name" value="KUNITZ-TYPE PROTEASE INHIBITOR-RELATED"/>
    <property type="match status" value="1"/>
</dbReference>
<comment type="subcellular location">
    <subcellularLocation>
        <location evidence="2">Secreted</location>
        <location evidence="2">Extracellular space</location>
        <location evidence="2">Extracellular matrix</location>
        <location evidence="2">Basement membrane</location>
    </subcellularLocation>
</comment>
<feature type="region of interest" description="Disordered" evidence="17">
    <location>
        <begin position="1525"/>
        <end position="1560"/>
    </location>
</feature>
<sequence length="2641" mass="286631">MVIDEADRMLELGFEESIAKIVTLWKEQREAKGTCVLLSATLTKGVERLAGLALEDPNTVDVAVEDGAEELEELVLPPGLSQYYLQVPVKLSQMALCCLLLETCVVAERGKVIVFLATQDTVDFQHALFSSVLGIMLEDTEKRIDFVKLHGEMTQHDRAEVFNRFREATSGVLFTTDVASRGLDVPQVDLIVQCCVPLRPEEYVHRAGRTARIGAKGKVVLLLFPSEVGFLDVLAQRNIQLDKLELKAVLFKVFTIKSQILEARTDPGQKLKTMEDFVTALQLIFESEVYKETALQAMAKKAFLSHIRSYASYPRALRHVVSFKALHLGHLAKAYCLRETPSTLGAQWASQPPQHTPGRRPERRGARFGPGDKLGKRAKPPVKRMKISEYDSGLECPDYTKDFREEQCARFNSIAFEGRYYSWVPYYKAANPCELNCRPSGERFYYRHSPKTIDGTRCHDDGSLDVCVNGACMPVGCDKMLGSDAVEDKCRKCRGDGTSCSTIEGVFDLDNLEVGYNDILLIPTGATNIRIEEKFPTNNYLAVRNKTGYYYLNGNWRIEFPRSIRFAGTVFHYERRNHGAHGANAPESLVALGPTTETILIVLLYQEKNLGITYEYSVPVGVSQPQPGTYNWNSGDFGECSQTCGGGMQSRLVYCSNAVTSERVSDDLCNPTIKPQATKVCNPEPCPASWYVGEWEKCSKTCGNGTQLRLVFCHHQTEGGVHLANDSDCLSSIGPKPERLRECSSEAECASWEAGNWTEAMLDDLGCDESTKPATNRTCEIRPCDGTEWVTSPWSGCDTPCSSQIETRDVLCVLENGTLLPDEYCDEEKRPNATKPCDEDVSALDSQCLYMWYYSQWSPCSTECGHGLKTRKVFCGTVSEGNIQNVTDDLCNPDDQLPSTEECVIEAVCNGTWITAPWNRCSTPCGGGQRTRTIICHVNGKPAAPKNCDAGKRPFDSESCNMNACDDDEVMVLGGCKDSTHGCCPDGMTRAGPNFKGCPKVTAVEGGCRATEFGCCLDDVTPAFGPFMKGCQQLSLCNGTQFGCCPDGETTATGPDGEGCLEVTTEAAPTNCSATEWGCCPDNVTAATDSNRTNCEDGVVLPRTGFEIVPCDDTPFGCCPDNFTAADGPDGLNCVEGSGTEAPCHVTVYGCCPDGWSVAQGPDNENCSDTFQVQPGVNCSSSTHGCCPDGVTEALSPDGDGCDEFEGSGTEPTDCENTLYGCCPDGKTAASGAELEGCSNCTNSTFGCCPDGVNAATGEAFEGCAEGCEATEFGCCQDKIRAAEGPDFEGCGNCSESLYGCCEDNTTFALGPSGEGCCVVTEFGCCRDNVTAAGADGCVCNGTAHGCCPDNVTIALGPDFEGCACEHYAFGCCPNNKTPADGPEFEGCVNCTNTTFGCCPDEVTSALGPNFEGCEGFETNCTNTTFGCCPDGLSAAEGENFAGCVVACESTPFGCCPDGLTPASGIGFEGCDNCSESLYGCCADNTSFALGPDGEGCCFHTEFGCCHDNKTEAQGPAVLAAPATPPRMAAAPTASARHGDPGTTAAPATITPSAAARTSTLPRGAPTLRAACARACCTAAAPTTSRLPGAQTCTAAPARPPPSAAAWTTARLPRGPTWPAAAARPCPMDAAPISERRPVARPSAAARARPCLTAAAPTSRLQPRGRTEWAANARSWLTAAAPDGRTAATGSQPDRLPRATTTARLLAPDGRTPARGPGRRRLHLPHLTAYGCCHDGVTAARGRNFEGCHAGPPGSPRPQRTSVRPYMRASICSGNRGHDDHDAEMGSYVGRGPQCWYQHEVCNAVTELRPIVEFTTVKKAQTMDVSRGAGVCGLPEDLGPCRNYSVNWFFSVADGRCTRFWYGGCEGNGNRFNSQEECEETCVKPQGPDACLLPKVVGSCDGQYEHWYFDAATRSCASFMYGGCLGNNNRFTSKDLCEQTCLHQETLDPCELSVSPGPCRGSFPRFYYDRQDNRCKQFTFGGCQGNSNNFATEEECSERCVRLSAHEICILSKEEGQCLSTVRKWYYDYLEERCKEFVYTGCQGNRNRFDTRQQCERMCNSTRVAVSRDVCAQPKQEGPCTGAIVHWYYNMAAGRCEQFYYGGCQGNANRFENRRDCERACISSGGRNVCMLPQEAGNCVDFRERWYYNAEEGRCHRFYYGGCDGNANNFGSHLECEQVCRQPAPTDVAEEEFRLGTWRCAGSTTRRTVSAASSTTAAARATATASKTHRECEEKCYRAKDLCTLPKVPGSCSGQFVQWFYDPEMDRCHEFAYSGCQGNANRFNDRESCEGRCRKGAPLPTEQPVDRVTPLDACAQPKQPGPCYGVLPMWYYDSYARECRNFTYGGCEGNDNRFESRELCEQRCTNFVPPAVVCKMMVEPGQCREVHTRWFYDAKTGRCLPFVYTGCEGNKNRFKTKEICMSFCQGVTMDSPDSELDEDKARMVPGLPPTRREPPDSGEELDPRIKPPMLVTPVPNEVQATEPLPRQTAAPECLPSNCEELQCPLGKNQTVDHRGCVQCRCSNPCETFSCREEELCRIEAYRSADGRPNYRPICRLVSKPGHCPVAEVEAQPAAVVRADCRDVCRVDADCPDVRKCCYNGCAHVCVSAVVTEVTAALISTATQAPILTAEPTTEGETAVAA</sequence>
<dbReference type="InterPro" id="IPR013273">
    <property type="entry name" value="ADAMTS/ADAMTS-like"/>
</dbReference>
<evidence type="ECO:0000256" key="16">
    <source>
        <dbReference type="ARBA" id="ARBA00023157"/>
    </source>
</evidence>
<feature type="region of interest" description="Disordered" evidence="17">
    <location>
        <begin position="2431"/>
        <end position="2470"/>
    </location>
</feature>
<keyword evidence="15" id="KW-0722">Serine protease inhibitor</keyword>
<dbReference type="InterPro" id="IPR050098">
    <property type="entry name" value="TFPI/VKTCI-like"/>
</dbReference>
<evidence type="ECO:0008006" key="24">
    <source>
        <dbReference type="Google" id="ProtNLM"/>
    </source>
</evidence>
<feature type="domain" description="WAP" evidence="21">
    <location>
        <begin position="2556"/>
        <end position="2609"/>
    </location>
</feature>
<gene>
    <name evidence="22" type="ORF">HPB48_020029</name>
</gene>
<dbReference type="PRINTS" id="PR01857">
    <property type="entry name" value="ADAMTSFAMILY"/>
</dbReference>
<feature type="domain" description="BPTI/Kunitz inhibitor" evidence="18">
    <location>
        <begin position="1950"/>
        <end position="2000"/>
    </location>
</feature>
<evidence type="ECO:0000256" key="13">
    <source>
        <dbReference type="ARBA" id="ARBA00022869"/>
    </source>
</evidence>
<dbReference type="GO" id="GO:0004386">
    <property type="term" value="F:helicase activity"/>
    <property type="evidence" value="ECO:0007669"/>
    <property type="project" value="UniProtKB-KW"/>
</dbReference>
<dbReference type="InterPro" id="IPR008197">
    <property type="entry name" value="WAP_dom"/>
</dbReference>